<dbReference type="PANTHER" id="PTHR31801:SF1">
    <property type="entry name" value="SPHINGOMYELIN PHOSPHODIESTERASE"/>
    <property type="match status" value="1"/>
</dbReference>
<evidence type="ECO:0000313" key="1">
    <source>
        <dbReference type="EMBL" id="KAJ7952537.1"/>
    </source>
</evidence>
<sequence>MLPHSYTVDSQSKSQDLAHTIIASSSSAQIFSTCAAVESFLQSPDQSRHFFSLAFPALICKLFGFDDANSSAGPQISLKELDVIIGESPPNARRESSHSETRGYTHAWQGYVLSNYLYNSSLDMHFIGFEPKFLHSDVEIIVQMVLKVLNTLTSSKVLIDLLRNVDTAFHSKQAGSGKSVVNSLQRYIPSILEQLQDWEDGLCKNDGDGSFLHENRNKDLKLFSAREDGGQQLLQSLSSNLFLARQCWQSRDEIFKRRRGGNHALDYIKYRGDWMKRPISNHEVAWLVRLLVRLSAWLNESLRLNQAENSQVDPTWSYMEVSTDVVSTRGPSETVKAVLCAVVSWFLLLGAGVPRLMRKFGSKSEPQEFSFEEECHGFGFVCCFYHVEEICCIFS</sequence>
<evidence type="ECO:0000313" key="2">
    <source>
        <dbReference type="Proteomes" id="UP001163823"/>
    </source>
</evidence>
<name>A0AAD7L6U7_QUISA</name>
<protein>
    <submittedName>
        <fullName evidence="1">Sphingomyelin phosphodiesterase</fullName>
    </submittedName>
</protein>
<dbReference type="KEGG" id="qsa:O6P43_024367"/>
<reference evidence="1" key="1">
    <citation type="journal article" date="2023" name="Science">
        <title>Elucidation of the pathway for biosynthesis of saponin adjuvants from the soapbark tree.</title>
        <authorList>
            <person name="Reed J."/>
            <person name="Orme A."/>
            <person name="El-Demerdash A."/>
            <person name="Owen C."/>
            <person name="Martin L.B.B."/>
            <person name="Misra R.C."/>
            <person name="Kikuchi S."/>
            <person name="Rejzek M."/>
            <person name="Martin A.C."/>
            <person name="Harkess A."/>
            <person name="Leebens-Mack J."/>
            <person name="Louveau T."/>
            <person name="Stephenson M.J."/>
            <person name="Osbourn A."/>
        </authorList>
    </citation>
    <scope>NUCLEOTIDE SEQUENCE</scope>
    <source>
        <strain evidence="1">S10</strain>
    </source>
</reference>
<dbReference type="AlphaFoldDB" id="A0AAD7L6U7"/>
<dbReference type="PANTHER" id="PTHR31801">
    <property type="entry name" value="ALTERED INHERITANCE OF MITOCHONDRIA PROTEIN 24, MITOCHONDRIAL"/>
    <property type="match status" value="1"/>
</dbReference>
<proteinExistence type="predicted"/>
<organism evidence="1 2">
    <name type="scientific">Quillaja saponaria</name>
    <name type="common">Soap bark tree</name>
    <dbReference type="NCBI Taxonomy" id="32244"/>
    <lineage>
        <taxon>Eukaryota</taxon>
        <taxon>Viridiplantae</taxon>
        <taxon>Streptophyta</taxon>
        <taxon>Embryophyta</taxon>
        <taxon>Tracheophyta</taxon>
        <taxon>Spermatophyta</taxon>
        <taxon>Magnoliopsida</taxon>
        <taxon>eudicotyledons</taxon>
        <taxon>Gunneridae</taxon>
        <taxon>Pentapetalae</taxon>
        <taxon>rosids</taxon>
        <taxon>fabids</taxon>
        <taxon>Fabales</taxon>
        <taxon>Quillajaceae</taxon>
        <taxon>Quillaja</taxon>
    </lineage>
</organism>
<accession>A0AAD7L6U7</accession>
<gene>
    <name evidence="1" type="ORF">O6P43_024367</name>
</gene>
<dbReference type="EMBL" id="JARAOO010000010">
    <property type="protein sequence ID" value="KAJ7952537.1"/>
    <property type="molecule type" value="Genomic_DNA"/>
</dbReference>
<dbReference type="Proteomes" id="UP001163823">
    <property type="component" value="Chromosome 10"/>
</dbReference>
<keyword evidence="2" id="KW-1185">Reference proteome</keyword>
<comment type="caution">
    <text evidence="1">The sequence shown here is derived from an EMBL/GenBank/DDBJ whole genome shotgun (WGS) entry which is preliminary data.</text>
</comment>